<reference evidence="2" key="1">
    <citation type="submission" date="2021-12" db="EMBL/GenBank/DDBJ databases">
        <authorList>
            <person name="King R."/>
        </authorList>
    </citation>
    <scope>NUCLEOTIDE SEQUENCE</scope>
</reference>
<name>A0ABN8BBE6_CHISP</name>
<evidence type="ECO:0000256" key="1">
    <source>
        <dbReference type="SAM" id="SignalP"/>
    </source>
</evidence>
<proteinExistence type="predicted"/>
<evidence type="ECO:0000313" key="3">
    <source>
        <dbReference type="Proteomes" id="UP001153292"/>
    </source>
</evidence>
<dbReference type="Gene3D" id="2.170.15.10">
    <property type="entry name" value="Proaerolysin, chain A, domain 3"/>
    <property type="match status" value="1"/>
</dbReference>
<sequence length="298" mass="32386">MALRFIVLLLPALAVARINVELSGKFDAQNPNMQVYLSGNDVGIITDTERETFNVRDGSLKDAVRANFGKRPDDAYLRSPTPWGDLYQSYGWSQVTRTLIPKKATILGIVSQPTIVMQQIFENNSSKPATFNVGISQEVANTVSSSWSKGGSLSIGQEINYSFDIEVASGGGSTSIDYTNSWGESTEKSETVTVGASTAMDILLQPGQSVMAQLHATKGTIKIEVEYEASLSGDTAINYSSPYQGHHFWALDVGAVMSSGGISNRLVSRETIEIGFYSQSSVSVQDRNYATQMMMVKF</sequence>
<dbReference type="InterPro" id="IPR004991">
    <property type="entry name" value="Aerolysin-like"/>
</dbReference>
<dbReference type="SUPFAM" id="SSF56973">
    <property type="entry name" value="Aerolisin/ETX pore-forming domain"/>
    <property type="match status" value="1"/>
</dbReference>
<feature type="signal peptide" evidence="1">
    <location>
        <begin position="1"/>
        <end position="16"/>
    </location>
</feature>
<dbReference type="Pfam" id="PF03318">
    <property type="entry name" value="ETX_MTX2"/>
    <property type="match status" value="1"/>
</dbReference>
<feature type="chain" id="PRO_5046805377" description="Follicular epithelium yolk protein subunit" evidence="1">
    <location>
        <begin position="17"/>
        <end position="298"/>
    </location>
</feature>
<gene>
    <name evidence="2" type="ORF">CHILSU_LOCUS6919</name>
</gene>
<evidence type="ECO:0000313" key="2">
    <source>
        <dbReference type="EMBL" id="CAH0403638.1"/>
    </source>
</evidence>
<accession>A0ABN8BBE6</accession>
<keyword evidence="3" id="KW-1185">Reference proteome</keyword>
<keyword evidence="1" id="KW-0732">Signal</keyword>
<dbReference type="EMBL" id="OU963918">
    <property type="protein sequence ID" value="CAH0403638.1"/>
    <property type="molecule type" value="Genomic_DNA"/>
</dbReference>
<evidence type="ECO:0008006" key="4">
    <source>
        <dbReference type="Google" id="ProtNLM"/>
    </source>
</evidence>
<protein>
    <recommendedName>
        <fullName evidence="4">Follicular epithelium yolk protein subunit</fullName>
    </recommendedName>
</protein>
<dbReference type="CDD" id="cd20235">
    <property type="entry name" value="PFM_spherulin-2a-like"/>
    <property type="match status" value="1"/>
</dbReference>
<organism evidence="2 3">
    <name type="scientific">Chilo suppressalis</name>
    <name type="common">Asiatic rice borer moth</name>
    <dbReference type="NCBI Taxonomy" id="168631"/>
    <lineage>
        <taxon>Eukaryota</taxon>
        <taxon>Metazoa</taxon>
        <taxon>Ecdysozoa</taxon>
        <taxon>Arthropoda</taxon>
        <taxon>Hexapoda</taxon>
        <taxon>Insecta</taxon>
        <taxon>Pterygota</taxon>
        <taxon>Neoptera</taxon>
        <taxon>Endopterygota</taxon>
        <taxon>Lepidoptera</taxon>
        <taxon>Glossata</taxon>
        <taxon>Ditrysia</taxon>
        <taxon>Pyraloidea</taxon>
        <taxon>Crambidae</taxon>
        <taxon>Crambinae</taxon>
        <taxon>Chilo</taxon>
    </lineage>
</organism>
<dbReference type="Proteomes" id="UP001153292">
    <property type="component" value="Chromosome 25"/>
</dbReference>